<reference evidence="16" key="1">
    <citation type="submission" date="2020-10" db="EMBL/GenBank/DDBJ databases">
        <title>Unveiling of a novel bifunctional photoreceptor, Dualchrome1, isolated from a cosmopolitan green alga.</title>
        <authorList>
            <person name="Suzuki S."/>
            <person name="Kawachi M."/>
        </authorList>
    </citation>
    <scope>NUCLEOTIDE SEQUENCE</scope>
    <source>
        <strain evidence="16">NIES 2893</strain>
    </source>
</reference>
<evidence type="ECO:0000256" key="5">
    <source>
        <dbReference type="ARBA" id="ARBA00022692"/>
    </source>
</evidence>
<keyword evidence="7 12" id="KW-1133">Transmembrane helix</keyword>
<evidence type="ECO:0000256" key="11">
    <source>
        <dbReference type="SAM" id="Coils"/>
    </source>
</evidence>
<dbReference type="FunFam" id="1.20.5.110:FF:000058">
    <property type="entry name" value="VAM7p Vacuolar SNARE protein"/>
    <property type="match status" value="1"/>
</dbReference>
<dbReference type="InterPro" id="IPR000727">
    <property type="entry name" value="T_SNARE_dom"/>
</dbReference>
<dbReference type="SUPFAM" id="SSF58038">
    <property type="entry name" value="SNARE fusion complex"/>
    <property type="match status" value="1"/>
</dbReference>
<dbReference type="GO" id="GO:0097576">
    <property type="term" value="P:vacuole fusion"/>
    <property type="evidence" value="ECO:0007669"/>
    <property type="project" value="UniProtKB-ARBA"/>
</dbReference>
<gene>
    <name evidence="15" type="ORF">PPRO1316_LOCUS12</name>
    <name evidence="14" type="ORF">PPRO1472_LOCUS1635</name>
    <name evidence="16" type="ORF">PPROV_000428800</name>
</gene>
<dbReference type="OrthoDB" id="428895at2759"/>
<proteinExistence type="predicted"/>
<dbReference type="GO" id="GO:0015031">
    <property type="term" value="P:protein transport"/>
    <property type="evidence" value="ECO:0007669"/>
    <property type="project" value="UniProtKB-KW"/>
</dbReference>
<dbReference type="GO" id="GO:0016192">
    <property type="term" value="P:vesicle-mediated transport"/>
    <property type="evidence" value="ECO:0007669"/>
    <property type="project" value="UniProtKB-ARBA"/>
</dbReference>
<keyword evidence="5 12" id="KW-0812">Transmembrane</keyword>
<evidence type="ECO:0000259" key="13">
    <source>
        <dbReference type="PROSITE" id="PS50192"/>
    </source>
</evidence>
<feature type="transmembrane region" description="Helical" evidence="12">
    <location>
        <begin position="225"/>
        <end position="245"/>
    </location>
</feature>
<keyword evidence="6" id="KW-0653">Protein transport</keyword>
<dbReference type="SMART" id="SM00397">
    <property type="entry name" value="t_SNARE"/>
    <property type="match status" value="1"/>
</dbReference>
<accession>A0A6U0FPX8</accession>
<evidence type="ECO:0000313" key="14">
    <source>
        <dbReference type="EMBL" id="CAD8218192.1"/>
    </source>
</evidence>
<keyword evidence="8 11" id="KW-0175">Coiled coil</keyword>
<dbReference type="EMBL" id="BNJQ01000010">
    <property type="protein sequence ID" value="GHP05538.1"/>
    <property type="molecule type" value="Genomic_DNA"/>
</dbReference>
<evidence type="ECO:0000313" key="16">
    <source>
        <dbReference type="EMBL" id="GHP05538.1"/>
    </source>
</evidence>
<dbReference type="EMBL" id="HBHV01000016">
    <property type="protein sequence ID" value="CAE0007405.1"/>
    <property type="molecule type" value="Transcribed_RNA"/>
</dbReference>
<evidence type="ECO:0000256" key="6">
    <source>
        <dbReference type="ARBA" id="ARBA00022927"/>
    </source>
</evidence>
<dbReference type="Gene3D" id="1.20.5.110">
    <property type="match status" value="1"/>
</dbReference>
<name>A0A6U0FPX8_9CHLO</name>
<dbReference type="GO" id="GO:0012505">
    <property type="term" value="C:endomembrane system"/>
    <property type="evidence" value="ECO:0007669"/>
    <property type="project" value="UniProtKB-ARBA"/>
</dbReference>
<evidence type="ECO:0000256" key="12">
    <source>
        <dbReference type="SAM" id="Phobius"/>
    </source>
</evidence>
<evidence type="ECO:0000256" key="1">
    <source>
        <dbReference type="ARBA" id="ARBA00004116"/>
    </source>
</evidence>
<reference evidence="15" key="2">
    <citation type="submission" date="2021-01" db="EMBL/GenBank/DDBJ databases">
        <authorList>
            <person name="Corre E."/>
            <person name="Pelletier E."/>
            <person name="Niang G."/>
            <person name="Scheremetjew M."/>
            <person name="Finn R."/>
            <person name="Kale V."/>
            <person name="Holt S."/>
            <person name="Cochrane G."/>
            <person name="Meng A."/>
            <person name="Brown T."/>
            <person name="Cohen L."/>
        </authorList>
    </citation>
    <scope>NUCLEOTIDE SEQUENCE</scope>
    <source>
        <strain evidence="15">RCC2336</strain>
        <strain evidence="14">RCC251</strain>
    </source>
</reference>
<dbReference type="CDD" id="cd15841">
    <property type="entry name" value="SNARE_Qc"/>
    <property type="match status" value="1"/>
</dbReference>
<dbReference type="GO" id="GO:0007034">
    <property type="term" value="P:vacuolar transport"/>
    <property type="evidence" value="ECO:0007669"/>
    <property type="project" value="UniProtKB-ARBA"/>
</dbReference>
<feature type="domain" description="T-SNARE coiled-coil homology" evidence="13">
    <location>
        <begin position="155"/>
        <end position="217"/>
    </location>
</feature>
<dbReference type="AlphaFoldDB" id="A0A6U0FPX8"/>
<keyword evidence="9 12" id="KW-0472">Membrane</keyword>
<evidence type="ECO:0000256" key="8">
    <source>
        <dbReference type="ARBA" id="ARBA00023054"/>
    </source>
</evidence>
<evidence type="ECO:0000313" key="15">
    <source>
        <dbReference type="EMBL" id="CAE0007405.1"/>
    </source>
</evidence>
<dbReference type="EMBL" id="HBDW01002357">
    <property type="protein sequence ID" value="CAD8218192.1"/>
    <property type="molecule type" value="Transcribed_RNA"/>
</dbReference>
<keyword evidence="4" id="KW-0926">Vacuole</keyword>
<evidence type="ECO:0000256" key="7">
    <source>
        <dbReference type="ARBA" id="ARBA00022989"/>
    </source>
</evidence>
<evidence type="ECO:0000256" key="10">
    <source>
        <dbReference type="ARBA" id="ARBA00054927"/>
    </source>
</evidence>
<evidence type="ECO:0000256" key="3">
    <source>
        <dbReference type="ARBA" id="ARBA00022448"/>
    </source>
</evidence>
<feature type="coiled-coil region" evidence="11">
    <location>
        <begin position="151"/>
        <end position="178"/>
    </location>
</feature>
<dbReference type="GO" id="GO:0005773">
    <property type="term" value="C:vacuole"/>
    <property type="evidence" value="ECO:0007669"/>
    <property type="project" value="UniProtKB-SubCell"/>
</dbReference>
<evidence type="ECO:0000313" key="17">
    <source>
        <dbReference type="Proteomes" id="UP000660262"/>
    </source>
</evidence>
<dbReference type="Proteomes" id="UP000660262">
    <property type="component" value="Unassembled WGS sequence"/>
</dbReference>
<dbReference type="PANTHER" id="PTHR12791">
    <property type="entry name" value="GOLGI SNARE BET1-RELATED"/>
    <property type="match status" value="1"/>
</dbReference>
<dbReference type="PROSITE" id="PS50192">
    <property type="entry name" value="T_SNARE"/>
    <property type="match status" value="1"/>
</dbReference>
<comment type="function">
    <text evidence="10">Essential for proper morphogenesis of the vacuole. May exist as structural reinforcement on the surface of the vacuolar membrane and be required for maintenance against rupture by osmotic pressure.</text>
</comment>
<sequence length="247" mass="26703">MSWASQYDASKALIEEITSLITERNTLLNNAHASMSSGSSNDASAAPRLAASARRKLATLASKLDILDRTAATGPEVMEREIARRTELVAMLRTRREQLTGMLARNPNNAAGGAEADSTTSLLQGVNVSNVTQIRGTESEATAPLDDRGVLRLQQTMMQEQDEDLADLERAVAGTKNVALTINDELDEQNRLLDDFDEDVDAVGGRLRAATRRIGKVSKLSGNCAQYTCMLVLIAVLVVLIVVSLKY</sequence>
<dbReference type="GO" id="GO:0016020">
    <property type="term" value="C:membrane"/>
    <property type="evidence" value="ECO:0007669"/>
    <property type="project" value="UniProtKB-SubCell"/>
</dbReference>
<evidence type="ECO:0000256" key="9">
    <source>
        <dbReference type="ARBA" id="ARBA00023136"/>
    </source>
</evidence>
<comment type="subcellular location">
    <subcellularLocation>
        <location evidence="2">Membrane</location>
        <topology evidence="2">Single-pass membrane protein</topology>
    </subcellularLocation>
    <subcellularLocation>
        <location evidence="1">Vacuole</location>
    </subcellularLocation>
</comment>
<evidence type="ECO:0000256" key="4">
    <source>
        <dbReference type="ARBA" id="ARBA00022554"/>
    </source>
</evidence>
<organism evidence="15">
    <name type="scientific">Pycnococcus provasolii</name>
    <dbReference type="NCBI Taxonomy" id="41880"/>
    <lineage>
        <taxon>Eukaryota</taxon>
        <taxon>Viridiplantae</taxon>
        <taxon>Chlorophyta</taxon>
        <taxon>Pseudoscourfieldiophyceae</taxon>
        <taxon>Pseudoscourfieldiales</taxon>
        <taxon>Pycnococcaceae</taxon>
        <taxon>Pycnococcus</taxon>
    </lineage>
</organism>
<keyword evidence="3" id="KW-0813">Transport</keyword>
<evidence type="ECO:0000256" key="2">
    <source>
        <dbReference type="ARBA" id="ARBA00004167"/>
    </source>
</evidence>
<dbReference type="Pfam" id="PF05739">
    <property type="entry name" value="SNARE"/>
    <property type="match status" value="1"/>
</dbReference>
<protein>
    <recommendedName>
        <fullName evidence="13">t-SNARE coiled-coil homology domain-containing protein</fullName>
    </recommendedName>
</protein>
<keyword evidence="17" id="KW-1185">Reference proteome</keyword>